<name>D3AGG3_9FIRM</name>
<dbReference type="EMBL" id="ACIO01000217">
    <property type="protein sequence ID" value="EFC99088.1"/>
    <property type="molecule type" value="Genomic_DNA"/>
</dbReference>
<reference evidence="2 3" key="1">
    <citation type="submission" date="2010-01" db="EMBL/GenBank/DDBJ databases">
        <authorList>
            <person name="Weinstock G."/>
            <person name="Sodergren E."/>
            <person name="Clifton S."/>
            <person name="Fulton L."/>
            <person name="Fulton B."/>
            <person name="Courtney L."/>
            <person name="Fronick C."/>
            <person name="Harrison M."/>
            <person name="Strong C."/>
            <person name="Farmer C."/>
            <person name="Delahaunty K."/>
            <person name="Markovic C."/>
            <person name="Hall O."/>
            <person name="Minx P."/>
            <person name="Tomlinson C."/>
            <person name="Mitreva M."/>
            <person name="Nelson J."/>
            <person name="Hou S."/>
            <person name="Wollam A."/>
            <person name="Pepin K.H."/>
            <person name="Johnson M."/>
            <person name="Bhonagiri V."/>
            <person name="Nash W.E."/>
            <person name="Warren W."/>
            <person name="Chinwalla A."/>
            <person name="Mardis E.R."/>
            <person name="Wilson R.K."/>
        </authorList>
    </citation>
    <scope>NUCLEOTIDE SEQUENCE [LARGE SCALE GENOMIC DNA]</scope>
    <source>
        <strain evidence="2 3">DSM 13479</strain>
    </source>
</reference>
<feature type="region of interest" description="Disordered" evidence="1">
    <location>
        <begin position="1"/>
        <end position="47"/>
    </location>
</feature>
<organism evidence="2 3">
    <name type="scientific">Hungatella hathewayi DSM 13479</name>
    <dbReference type="NCBI Taxonomy" id="566550"/>
    <lineage>
        <taxon>Bacteria</taxon>
        <taxon>Bacillati</taxon>
        <taxon>Bacillota</taxon>
        <taxon>Clostridia</taxon>
        <taxon>Lachnospirales</taxon>
        <taxon>Lachnospiraceae</taxon>
        <taxon>Hungatella</taxon>
    </lineage>
</organism>
<gene>
    <name evidence="2" type="ORF">CLOSTHATH_02699</name>
</gene>
<dbReference type="AlphaFoldDB" id="D3AGG3"/>
<evidence type="ECO:0000313" key="2">
    <source>
        <dbReference type="EMBL" id="EFC99088.1"/>
    </source>
</evidence>
<sequence>MTRFTDSPYERMMTRRPEGGKETSRPPSLPQSHPCYGCGNYGSPCVG</sequence>
<feature type="compositionally biased region" description="Basic and acidic residues" evidence="1">
    <location>
        <begin position="8"/>
        <end position="24"/>
    </location>
</feature>
<accession>D3AGG3</accession>
<comment type="caution">
    <text evidence="2">The sequence shown here is derived from an EMBL/GenBank/DDBJ whole genome shotgun (WGS) entry which is preliminary data.</text>
</comment>
<protein>
    <submittedName>
        <fullName evidence="2">Uncharacterized protein</fullName>
    </submittedName>
</protein>
<feature type="non-terminal residue" evidence="2">
    <location>
        <position position="47"/>
    </location>
</feature>
<dbReference type="Proteomes" id="UP000004968">
    <property type="component" value="Unassembled WGS sequence"/>
</dbReference>
<evidence type="ECO:0000313" key="3">
    <source>
        <dbReference type="Proteomes" id="UP000004968"/>
    </source>
</evidence>
<dbReference type="HOGENOM" id="CLU_199700_1_0_9"/>
<proteinExistence type="predicted"/>
<evidence type="ECO:0000256" key="1">
    <source>
        <dbReference type="SAM" id="MobiDB-lite"/>
    </source>
</evidence>